<dbReference type="AlphaFoldDB" id="A0A059XUU0"/>
<proteinExistence type="predicted"/>
<sequence>MEKSGTVMGTTRGGAVWIPRFVESIDEEKCIGCGRCFKVCGRDILSLMGVDSEGAVVPITVDNEDEIDKKVMSIAHPERCIGCEACAKVCPKKCYVHRELVSS</sequence>
<reference evidence="13 14" key="2">
    <citation type="journal article" date="2015" name="Biomed. Res. Int.">
        <title>Effects of Arsenite Resistance on the Growth and Functional Gene Expression of Leptospirillum ferriphilum and Acidithiobacillus thiooxidans in Pure Culture and Coculture.</title>
        <authorList>
            <person name="Jiang H."/>
            <person name="Liang Y."/>
            <person name="Yin H."/>
            <person name="Xiao Y."/>
            <person name="Guo X."/>
            <person name="Xu Y."/>
            <person name="Hu Q."/>
            <person name="Liu H."/>
            <person name="Liu X."/>
        </authorList>
    </citation>
    <scope>NUCLEOTIDE SEQUENCE [LARGE SCALE GENOMIC DNA]</scope>
    <source>
        <strain evidence="13 14">YSK</strain>
    </source>
</reference>
<dbReference type="EMBL" id="CP007243">
    <property type="protein sequence ID" value="AIA30825.1"/>
    <property type="molecule type" value="Genomic_DNA"/>
</dbReference>
<organism evidence="13 14">
    <name type="scientific">Leptospirillum ferriphilum YSK</name>
    <dbReference type="NCBI Taxonomy" id="1441628"/>
    <lineage>
        <taxon>Bacteria</taxon>
        <taxon>Pseudomonadati</taxon>
        <taxon>Nitrospirota</taxon>
        <taxon>Nitrospiria</taxon>
        <taxon>Nitrospirales</taxon>
        <taxon>Nitrospiraceae</taxon>
        <taxon>Leptospirillum</taxon>
    </lineage>
</organism>
<gene>
    <name evidence="13" type="ORF">Y981_08960</name>
</gene>
<dbReference type="InterPro" id="IPR017900">
    <property type="entry name" value="4Fe4S_Fe_S_CS"/>
</dbReference>
<evidence type="ECO:0000256" key="1">
    <source>
        <dbReference type="ARBA" id="ARBA00001966"/>
    </source>
</evidence>
<keyword evidence="8" id="KW-0408">Iron</keyword>
<dbReference type="InterPro" id="IPR017896">
    <property type="entry name" value="4Fe4S_Fe-S-bd"/>
</dbReference>
<evidence type="ECO:0000256" key="4">
    <source>
        <dbReference type="ARBA" id="ARBA00022485"/>
    </source>
</evidence>
<dbReference type="PROSITE" id="PS00198">
    <property type="entry name" value="4FE4S_FER_1"/>
    <property type="match status" value="2"/>
</dbReference>
<dbReference type="InterPro" id="IPR050572">
    <property type="entry name" value="Fe-S_Ferredoxin"/>
</dbReference>
<keyword evidence="10" id="KW-0535">Nitrogen fixation</keyword>
<evidence type="ECO:0000259" key="12">
    <source>
        <dbReference type="PROSITE" id="PS51379"/>
    </source>
</evidence>
<feature type="domain" description="4Fe-4S ferredoxin-type" evidence="12">
    <location>
        <begin position="21"/>
        <end position="50"/>
    </location>
</feature>
<dbReference type="Proteomes" id="UP000027059">
    <property type="component" value="Chromosome"/>
</dbReference>
<evidence type="ECO:0000313" key="13">
    <source>
        <dbReference type="EMBL" id="AIA30825.1"/>
    </source>
</evidence>
<keyword evidence="14" id="KW-1185">Reference proteome</keyword>
<evidence type="ECO:0000256" key="10">
    <source>
        <dbReference type="ARBA" id="ARBA00023231"/>
    </source>
</evidence>
<evidence type="ECO:0000256" key="6">
    <source>
        <dbReference type="ARBA" id="ARBA00022737"/>
    </source>
</evidence>
<keyword evidence="4" id="KW-0004">4Fe-4S</keyword>
<dbReference type="InterPro" id="IPR014283">
    <property type="entry name" value="FdIII_4_nif"/>
</dbReference>
<evidence type="ECO:0000313" key="14">
    <source>
        <dbReference type="Proteomes" id="UP000027059"/>
    </source>
</evidence>
<comment type="cofactor">
    <cofactor evidence="1">
        <name>[4Fe-4S] cluster</name>
        <dbReference type="ChEBI" id="CHEBI:49883"/>
    </cofactor>
</comment>
<dbReference type="KEGG" id="lfp:Y981_08960"/>
<feature type="domain" description="4Fe-4S ferredoxin-type" evidence="12">
    <location>
        <begin position="70"/>
        <end position="100"/>
    </location>
</feature>
<dbReference type="SUPFAM" id="SSF54862">
    <property type="entry name" value="4Fe-4S ferredoxins"/>
    <property type="match status" value="1"/>
</dbReference>
<name>A0A059XUU0_9BACT</name>
<dbReference type="Gene3D" id="3.30.70.20">
    <property type="match status" value="2"/>
</dbReference>
<dbReference type="GO" id="GO:0046872">
    <property type="term" value="F:metal ion binding"/>
    <property type="evidence" value="ECO:0007669"/>
    <property type="project" value="UniProtKB-KW"/>
</dbReference>
<evidence type="ECO:0000256" key="7">
    <source>
        <dbReference type="ARBA" id="ARBA00022982"/>
    </source>
</evidence>
<protein>
    <recommendedName>
        <fullName evidence="11">Ferredoxin III</fullName>
    </recommendedName>
</protein>
<dbReference type="RefSeq" id="WP_038505763.1">
    <property type="nucleotide sequence ID" value="NZ_CP007243.1"/>
</dbReference>
<dbReference type="OrthoDB" id="9807879at2"/>
<reference evidence="14" key="1">
    <citation type="submission" date="2014-02" db="EMBL/GenBank/DDBJ databases">
        <title>Complete genome sequence and comparative genomic analysis of the nitrogen-fixing bacterium Leptospirillum ferriphilum YSK.</title>
        <authorList>
            <person name="Guo X."/>
            <person name="Yin H."/>
            <person name="Liang Y."/>
            <person name="Hu Q."/>
            <person name="Ma L."/>
            <person name="Xiao Y."/>
            <person name="Zhang X."/>
            <person name="Qiu G."/>
            <person name="Liu X."/>
        </authorList>
    </citation>
    <scope>NUCLEOTIDE SEQUENCE [LARGE SCALE GENOMIC DNA]</scope>
    <source>
        <strain evidence="14">YSK</strain>
    </source>
</reference>
<keyword evidence="5" id="KW-0479">Metal-binding</keyword>
<evidence type="ECO:0000256" key="11">
    <source>
        <dbReference type="ARBA" id="ARBA00030616"/>
    </source>
</evidence>
<dbReference type="HOGENOM" id="CLU_155272_0_0_0"/>
<keyword evidence="7" id="KW-0249">Electron transport</keyword>
<keyword evidence="3" id="KW-0813">Transport</keyword>
<comment type="function">
    <text evidence="2">Ferredoxins are iron-sulfur proteins that transfer electrons in a wide variety of metabolic reactions.</text>
</comment>
<dbReference type="PANTHER" id="PTHR43687:SF1">
    <property type="entry name" value="FERREDOXIN III"/>
    <property type="match status" value="1"/>
</dbReference>
<evidence type="ECO:0000256" key="9">
    <source>
        <dbReference type="ARBA" id="ARBA00023014"/>
    </source>
</evidence>
<dbReference type="PANTHER" id="PTHR43687">
    <property type="entry name" value="ADENYLYLSULFATE REDUCTASE, BETA SUBUNIT"/>
    <property type="match status" value="1"/>
</dbReference>
<keyword evidence="6" id="KW-0677">Repeat</keyword>
<dbReference type="GO" id="GO:0051539">
    <property type="term" value="F:4 iron, 4 sulfur cluster binding"/>
    <property type="evidence" value="ECO:0007669"/>
    <property type="project" value="UniProtKB-KW"/>
</dbReference>
<dbReference type="NCBIfam" id="TIGR02936">
    <property type="entry name" value="fdxN_nitrog"/>
    <property type="match status" value="1"/>
</dbReference>
<evidence type="ECO:0000256" key="3">
    <source>
        <dbReference type="ARBA" id="ARBA00022448"/>
    </source>
</evidence>
<keyword evidence="9" id="KW-0411">Iron-sulfur</keyword>
<evidence type="ECO:0000256" key="5">
    <source>
        <dbReference type="ARBA" id="ARBA00022723"/>
    </source>
</evidence>
<dbReference type="Pfam" id="PF12838">
    <property type="entry name" value="Fer4_7"/>
    <property type="match status" value="1"/>
</dbReference>
<accession>A0A059XUU0</accession>
<evidence type="ECO:0000256" key="8">
    <source>
        <dbReference type="ARBA" id="ARBA00023004"/>
    </source>
</evidence>
<evidence type="ECO:0000256" key="2">
    <source>
        <dbReference type="ARBA" id="ARBA00003532"/>
    </source>
</evidence>
<dbReference type="PROSITE" id="PS51379">
    <property type="entry name" value="4FE4S_FER_2"/>
    <property type="match status" value="2"/>
</dbReference>